<dbReference type="OrthoDB" id="4571447at2"/>
<dbReference type="Gene3D" id="1.10.287.1060">
    <property type="entry name" value="ESAT-6-like"/>
    <property type="match status" value="1"/>
</dbReference>
<reference evidence="3 4" key="1">
    <citation type="submission" date="2019-05" db="EMBL/GenBank/DDBJ databases">
        <title>Genomes sequences of two Nocardia cyriacigeorgica environmental isolates, type strains Nocardia asteroides ATCC 19247 and Nocardia cyriacigeorgica DSM 44484.</title>
        <authorList>
            <person name="Vautrin F."/>
            <person name="Bergeron E."/>
            <person name="Dubost A."/>
            <person name="Abrouk D."/>
            <person name="Rodriguez Nava V."/>
            <person name="Pujic P."/>
        </authorList>
    </citation>
    <scope>NUCLEOTIDE SEQUENCE [LARGE SCALE GENOMIC DNA]</scope>
    <source>
        <strain evidence="2 4">EML 1456</strain>
        <strain evidence="1 3">EML 446</strain>
    </source>
</reference>
<accession>A0A5R8NAS7</accession>
<evidence type="ECO:0000313" key="3">
    <source>
        <dbReference type="Proteomes" id="UP000306378"/>
    </source>
</evidence>
<sequence length="99" mass="10742">MAAHSFDLDQLTTFSASLDGFIRAATGEIQNVSDTATQITAGFTGEVADAFAQAHRRWHADITAVIDQLADYRLKIDNIRDNYVQARRANAETLGLSGA</sequence>
<organism evidence="1 3">
    <name type="scientific">Nocardia cyriacigeorgica</name>
    <dbReference type="NCBI Taxonomy" id="135487"/>
    <lineage>
        <taxon>Bacteria</taxon>
        <taxon>Bacillati</taxon>
        <taxon>Actinomycetota</taxon>
        <taxon>Actinomycetes</taxon>
        <taxon>Mycobacteriales</taxon>
        <taxon>Nocardiaceae</taxon>
        <taxon>Nocardia</taxon>
    </lineage>
</organism>
<dbReference type="InterPro" id="IPR010310">
    <property type="entry name" value="T7SS_ESAT-6-like"/>
</dbReference>
<proteinExistence type="predicted"/>
<name>A0A5R8NAS7_9NOCA</name>
<evidence type="ECO:0008006" key="5">
    <source>
        <dbReference type="Google" id="ProtNLM"/>
    </source>
</evidence>
<dbReference type="Pfam" id="PF06013">
    <property type="entry name" value="WXG100"/>
    <property type="match status" value="1"/>
</dbReference>
<dbReference type="AlphaFoldDB" id="A0A5R8NAS7"/>
<dbReference type="Proteomes" id="UP000308349">
    <property type="component" value="Unassembled WGS sequence"/>
</dbReference>
<dbReference type="Proteomes" id="UP000306378">
    <property type="component" value="Unassembled WGS sequence"/>
</dbReference>
<evidence type="ECO:0000313" key="4">
    <source>
        <dbReference type="Proteomes" id="UP000308349"/>
    </source>
</evidence>
<dbReference type="EMBL" id="VBUT01000015">
    <property type="protein sequence ID" value="TLF72726.1"/>
    <property type="molecule type" value="Genomic_DNA"/>
</dbReference>
<dbReference type="RefSeq" id="WP_138453001.1">
    <property type="nucleotide sequence ID" value="NZ_JADLSC010000002.1"/>
</dbReference>
<comment type="caution">
    <text evidence="1">The sequence shown here is derived from an EMBL/GenBank/DDBJ whole genome shotgun (WGS) entry which is preliminary data.</text>
</comment>
<dbReference type="InterPro" id="IPR036689">
    <property type="entry name" value="ESAT-6-like_sf"/>
</dbReference>
<evidence type="ECO:0000313" key="2">
    <source>
        <dbReference type="EMBL" id="TLF92378.1"/>
    </source>
</evidence>
<evidence type="ECO:0000313" key="1">
    <source>
        <dbReference type="EMBL" id="TLF72726.1"/>
    </source>
</evidence>
<gene>
    <name evidence="1" type="ORF">FEK34_28745</name>
    <name evidence="2" type="ORF">FEK35_30600</name>
</gene>
<dbReference type="SUPFAM" id="SSF140453">
    <property type="entry name" value="EsxAB dimer-like"/>
    <property type="match status" value="1"/>
</dbReference>
<protein>
    <recommendedName>
        <fullName evidence="5">WXG100 family type VII secretion target</fullName>
    </recommendedName>
</protein>
<dbReference type="EMBL" id="VBUU01000060">
    <property type="protein sequence ID" value="TLF92378.1"/>
    <property type="molecule type" value="Genomic_DNA"/>
</dbReference>